<proteinExistence type="predicted"/>
<dbReference type="Proteomes" id="UP001189624">
    <property type="component" value="Chromosome 11"/>
</dbReference>
<gene>
    <name evidence="1" type="ORF">AYBTSS11_LOCUS30783</name>
</gene>
<protein>
    <submittedName>
        <fullName evidence="1">Uncharacterized protein</fullName>
    </submittedName>
</protein>
<sequence length="186" mass="20826">MREGVEISLRDEIRLCYKGDGWRIKETGKSTKVKGYQKMGEGKGDGILVNSSETLVRLHVKYTDWAETGLVFAWQRSWGETVPLCETEPPFVLPELDDFSPTETGEPPLSKAVSWQEHVNSQVRAVNAKSQVKINKTESRNMVGSYSIDTWNKVGSNIPKISDQLLRINVIDGFRSDKVGNIIVGV</sequence>
<evidence type="ECO:0000313" key="2">
    <source>
        <dbReference type="Proteomes" id="UP001189624"/>
    </source>
</evidence>
<dbReference type="Gene3D" id="3.40.50.620">
    <property type="entry name" value="HUPs"/>
    <property type="match status" value="1"/>
</dbReference>
<keyword evidence="2" id="KW-1185">Reference proteome</keyword>
<dbReference type="EMBL" id="OY731408">
    <property type="protein sequence ID" value="CAJ1978588.1"/>
    <property type="molecule type" value="Genomic_DNA"/>
</dbReference>
<evidence type="ECO:0000313" key="1">
    <source>
        <dbReference type="EMBL" id="CAJ1978588.1"/>
    </source>
</evidence>
<reference evidence="1" key="1">
    <citation type="submission" date="2023-10" db="EMBL/GenBank/DDBJ databases">
        <authorList>
            <person name="Domelevo Entfellner J.-B."/>
        </authorList>
    </citation>
    <scope>NUCLEOTIDE SEQUENCE</scope>
</reference>
<dbReference type="InterPro" id="IPR014729">
    <property type="entry name" value="Rossmann-like_a/b/a_fold"/>
</dbReference>
<accession>A0AA87B8Y2</accession>
<dbReference type="Gramene" id="rna-AYBTSS11_LOCUS30783">
    <property type="protein sequence ID" value="CAJ1978588.1"/>
    <property type="gene ID" value="gene-AYBTSS11_LOCUS30783"/>
</dbReference>
<organism evidence="1 2">
    <name type="scientific">Sphenostylis stenocarpa</name>
    <dbReference type="NCBI Taxonomy" id="92480"/>
    <lineage>
        <taxon>Eukaryota</taxon>
        <taxon>Viridiplantae</taxon>
        <taxon>Streptophyta</taxon>
        <taxon>Embryophyta</taxon>
        <taxon>Tracheophyta</taxon>
        <taxon>Spermatophyta</taxon>
        <taxon>Magnoliopsida</taxon>
        <taxon>eudicotyledons</taxon>
        <taxon>Gunneridae</taxon>
        <taxon>Pentapetalae</taxon>
        <taxon>rosids</taxon>
        <taxon>fabids</taxon>
        <taxon>Fabales</taxon>
        <taxon>Fabaceae</taxon>
        <taxon>Papilionoideae</taxon>
        <taxon>50 kb inversion clade</taxon>
        <taxon>NPAAA clade</taxon>
        <taxon>indigoferoid/millettioid clade</taxon>
        <taxon>Phaseoleae</taxon>
        <taxon>Sphenostylis</taxon>
    </lineage>
</organism>
<name>A0AA87B8Y2_9FABA</name>
<dbReference type="AlphaFoldDB" id="A0AA87B8Y2"/>